<dbReference type="RefSeq" id="WP_091545679.1">
    <property type="nucleotide sequence ID" value="NZ_FMUS01000024.1"/>
</dbReference>
<accession>A0A1G5K956</accession>
<evidence type="ECO:0000256" key="7">
    <source>
        <dbReference type="ARBA" id="ARBA00023125"/>
    </source>
</evidence>
<dbReference type="PIRSF" id="PIRSF005814">
    <property type="entry name" value="MutS_YshD"/>
    <property type="match status" value="1"/>
</dbReference>
<dbReference type="InterPro" id="IPR036187">
    <property type="entry name" value="DNA_mismatch_repair_MutS_sf"/>
</dbReference>
<dbReference type="PROSITE" id="PS00486">
    <property type="entry name" value="DNA_MISMATCH_REPAIR_2"/>
    <property type="match status" value="1"/>
</dbReference>
<keyword evidence="4" id="KW-0378">Hydrolase</keyword>
<dbReference type="OrthoDB" id="9808166at2"/>
<gene>
    <name evidence="10" type="ORF">SAMN03080606_03284</name>
</gene>
<dbReference type="InterPro" id="IPR007696">
    <property type="entry name" value="DNA_mismatch_repair_MutS_core"/>
</dbReference>
<dbReference type="PANTHER" id="PTHR48466:SF2">
    <property type="entry name" value="OS10G0509000 PROTEIN"/>
    <property type="match status" value="1"/>
</dbReference>
<dbReference type="AlphaFoldDB" id="A0A1G5K956"/>
<dbReference type="SMART" id="SM00533">
    <property type="entry name" value="MUTSd"/>
    <property type="match status" value="1"/>
</dbReference>
<dbReference type="GO" id="GO:0030983">
    <property type="term" value="F:mismatched DNA binding"/>
    <property type="evidence" value="ECO:0007669"/>
    <property type="project" value="InterPro"/>
</dbReference>
<dbReference type="Proteomes" id="UP000198636">
    <property type="component" value="Unassembled WGS sequence"/>
</dbReference>
<evidence type="ECO:0000259" key="9">
    <source>
        <dbReference type="PROSITE" id="PS00486"/>
    </source>
</evidence>
<keyword evidence="5" id="KW-0067">ATP-binding</keyword>
<dbReference type="InterPro" id="IPR000432">
    <property type="entry name" value="DNA_mismatch_repair_MutS_C"/>
</dbReference>
<dbReference type="SUPFAM" id="SSF52540">
    <property type="entry name" value="P-loop containing nucleoside triphosphate hydrolases"/>
    <property type="match status" value="1"/>
</dbReference>
<feature type="coiled-coil region" evidence="8">
    <location>
        <begin position="143"/>
        <end position="170"/>
    </location>
</feature>
<feature type="domain" description="DNA mismatch repair proteins mutS family" evidence="9">
    <location>
        <begin position="405"/>
        <end position="421"/>
    </location>
</feature>
<reference evidence="10 11" key="1">
    <citation type="submission" date="2016-10" db="EMBL/GenBank/DDBJ databases">
        <authorList>
            <person name="de Groot N.N."/>
        </authorList>
    </citation>
    <scope>NUCLEOTIDE SEQUENCE [LARGE SCALE GENOMIC DNA]</scope>
    <source>
        <strain evidence="10 11">DSM 18978</strain>
    </source>
</reference>
<keyword evidence="2" id="KW-0699">rRNA-binding</keyword>
<dbReference type="STRING" id="1120976.SAMN03080606_03284"/>
<dbReference type="PANTHER" id="PTHR48466">
    <property type="entry name" value="OS10G0509000 PROTEIN-RELATED"/>
    <property type="match status" value="1"/>
</dbReference>
<dbReference type="Gene3D" id="3.40.50.300">
    <property type="entry name" value="P-loop containing nucleotide triphosphate hydrolases"/>
    <property type="match status" value="1"/>
</dbReference>
<keyword evidence="11" id="KW-1185">Reference proteome</keyword>
<evidence type="ECO:0000256" key="2">
    <source>
        <dbReference type="ARBA" id="ARBA00022730"/>
    </source>
</evidence>
<dbReference type="InterPro" id="IPR005747">
    <property type="entry name" value="MutS2"/>
</dbReference>
<keyword evidence="6" id="KW-0694">RNA-binding</keyword>
<dbReference type="EMBL" id="FMUS01000024">
    <property type="protein sequence ID" value="SCY96550.1"/>
    <property type="molecule type" value="Genomic_DNA"/>
</dbReference>
<dbReference type="FunFam" id="3.40.50.300:FF:000830">
    <property type="entry name" value="Endonuclease MutS2"/>
    <property type="match status" value="1"/>
</dbReference>
<protein>
    <submittedName>
        <fullName evidence="10">MutS2 family protein</fullName>
    </submittedName>
</protein>
<evidence type="ECO:0000313" key="10">
    <source>
        <dbReference type="EMBL" id="SCY96550.1"/>
    </source>
</evidence>
<dbReference type="SUPFAM" id="SSF48334">
    <property type="entry name" value="DNA repair protein MutS, domain III"/>
    <property type="match status" value="1"/>
</dbReference>
<evidence type="ECO:0000313" key="11">
    <source>
        <dbReference type="Proteomes" id="UP000198636"/>
    </source>
</evidence>
<dbReference type="Pfam" id="PF00488">
    <property type="entry name" value="MutS_V"/>
    <property type="match status" value="1"/>
</dbReference>
<dbReference type="GO" id="GO:0019843">
    <property type="term" value="F:rRNA binding"/>
    <property type="evidence" value="ECO:0007669"/>
    <property type="project" value="UniProtKB-KW"/>
</dbReference>
<dbReference type="GO" id="GO:0016887">
    <property type="term" value="F:ATP hydrolysis activity"/>
    <property type="evidence" value="ECO:0007669"/>
    <property type="project" value="InterPro"/>
</dbReference>
<evidence type="ECO:0000256" key="6">
    <source>
        <dbReference type="ARBA" id="ARBA00022884"/>
    </source>
</evidence>
<evidence type="ECO:0000256" key="4">
    <source>
        <dbReference type="ARBA" id="ARBA00022801"/>
    </source>
</evidence>
<dbReference type="InterPro" id="IPR045076">
    <property type="entry name" value="MutS"/>
</dbReference>
<evidence type="ECO:0000256" key="3">
    <source>
        <dbReference type="ARBA" id="ARBA00022741"/>
    </source>
</evidence>
<dbReference type="GO" id="GO:0004519">
    <property type="term" value="F:endonuclease activity"/>
    <property type="evidence" value="ECO:0007669"/>
    <property type="project" value="UniProtKB-KW"/>
</dbReference>
<sequence length="646" mass="72179">MNQTAIELLEFEKVKQMLMDLTLSGLGGDLVTKIKPVDNQSIIETWLRETTESKVIINMASAVPIHSLQGIDKITDKFGKGIVLQPGDLSSLADFLENSNRMKKFMENASASAPLVASYGLSIYHLEELIDEINRCIRGSRINDKASSTLAKTRKKITILEDRMKNKLDNLVKSLGNNAYLQDNVISVRDGRYVIPIKREHSKNIDGDVLDHSNSGSTVFIEPKEIKALQQQLNQLKAEEEKEVYKILSQLTAIAEGYSKEISVNIEIMANYDFIFAKGKLSRQMKGNPVILNQQQYINIKEGRHPLLGNDAVPLNFNIGKGYRSLVITGPNTGGKTVALKTVGLMSMMVQSGLHVPVKEGSEFSIFKDVLVDIGDGQSIEQSLSTFSSHLKNIIYILERVSPKTLVIVDELGAGTDPGEGMGLAVAILETLHQSGATTLATTHYSEIKEFARKSNGFENGCMEFDINSLKPTYQLIIGKAGESNGFLIALRLGMNPEIIKRSHEITYKEIKEYKTYELPAETNSTNEMQISTVKEDKEMLNEIRANMEVKRKITNKFKVGDCVFISSLNRTGIVCEQANQKGEVGVMVMKKKLKINHKRLALYIEGGELYPENYDMDIVLDSKENRKKKNTMERKFVKGLKIDLE</sequence>
<dbReference type="GO" id="GO:0140664">
    <property type="term" value="F:ATP-dependent DNA damage sensor activity"/>
    <property type="evidence" value="ECO:0007669"/>
    <property type="project" value="InterPro"/>
</dbReference>
<dbReference type="InterPro" id="IPR027417">
    <property type="entry name" value="P-loop_NTPase"/>
</dbReference>
<evidence type="ECO:0000256" key="1">
    <source>
        <dbReference type="ARBA" id="ARBA00022722"/>
    </source>
</evidence>
<dbReference type="GO" id="GO:0005524">
    <property type="term" value="F:ATP binding"/>
    <property type="evidence" value="ECO:0007669"/>
    <property type="project" value="UniProtKB-KW"/>
</dbReference>
<evidence type="ECO:0000256" key="8">
    <source>
        <dbReference type="SAM" id="Coils"/>
    </source>
</evidence>
<dbReference type="SMART" id="SM00534">
    <property type="entry name" value="MUTSac"/>
    <property type="match status" value="1"/>
</dbReference>
<name>A0A1G5K956_9FIRM</name>
<evidence type="ECO:0000256" key="5">
    <source>
        <dbReference type="ARBA" id="ARBA00022840"/>
    </source>
</evidence>
<organism evidence="10 11">
    <name type="scientific">Alkaliphilus peptidifermentans DSM 18978</name>
    <dbReference type="NCBI Taxonomy" id="1120976"/>
    <lineage>
        <taxon>Bacteria</taxon>
        <taxon>Bacillati</taxon>
        <taxon>Bacillota</taxon>
        <taxon>Clostridia</taxon>
        <taxon>Peptostreptococcales</taxon>
        <taxon>Natronincolaceae</taxon>
        <taxon>Alkaliphilus</taxon>
    </lineage>
</organism>
<dbReference type="GO" id="GO:0006298">
    <property type="term" value="P:mismatch repair"/>
    <property type="evidence" value="ECO:0007669"/>
    <property type="project" value="InterPro"/>
</dbReference>
<keyword evidence="1" id="KW-0540">Nuclease</keyword>
<dbReference type="GO" id="GO:0045910">
    <property type="term" value="P:negative regulation of DNA recombination"/>
    <property type="evidence" value="ECO:0007669"/>
    <property type="project" value="InterPro"/>
</dbReference>
<keyword evidence="8" id="KW-0175">Coiled coil</keyword>
<keyword evidence="3" id="KW-0547">Nucleotide-binding</keyword>
<proteinExistence type="predicted"/>
<dbReference type="NCBIfam" id="TIGR01069">
    <property type="entry name" value="mutS2"/>
    <property type="match status" value="1"/>
</dbReference>
<keyword evidence="7" id="KW-0238">DNA-binding</keyword>